<dbReference type="Proteomes" id="UP000494165">
    <property type="component" value="Unassembled WGS sequence"/>
</dbReference>
<gene>
    <name evidence="2" type="ORF">CLODIP_2_CD04373</name>
</gene>
<protein>
    <submittedName>
        <fullName evidence="2">Uncharacterized protein</fullName>
    </submittedName>
</protein>
<sequence>MTSLWNLLKLALEKSGAKFSPALSDLTLKSKTSDWLKDAPKRRDWRSKSRPRSEEGSEGRFRYSNSPEGAGLSKNRPLQKRERGDRETELAFFEEML</sequence>
<reference evidence="2 3" key="1">
    <citation type="submission" date="2020-04" db="EMBL/GenBank/DDBJ databases">
        <authorList>
            <person name="Alioto T."/>
            <person name="Alioto T."/>
            <person name="Gomez Garrido J."/>
        </authorList>
    </citation>
    <scope>NUCLEOTIDE SEQUENCE [LARGE SCALE GENOMIC DNA]</scope>
</reference>
<dbReference type="AlphaFoldDB" id="A0A8S1E0U3"/>
<evidence type="ECO:0000313" key="3">
    <source>
        <dbReference type="Proteomes" id="UP000494165"/>
    </source>
</evidence>
<accession>A0A8S1E0U3</accession>
<evidence type="ECO:0000256" key="1">
    <source>
        <dbReference type="SAM" id="MobiDB-lite"/>
    </source>
</evidence>
<feature type="region of interest" description="Disordered" evidence="1">
    <location>
        <begin position="39"/>
        <end position="87"/>
    </location>
</feature>
<comment type="caution">
    <text evidence="2">The sequence shown here is derived from an EMBL/GenBank/DDBJ whole genome shotgun (WGS) entry which is preliminary data.</text>
</comment>
<organism evidence="2 3">
    <name type="scientific">Cloeon dipterum</name>
    <dbReference type="NCBI Taxonomy" id="197152"/>
    <lineage>
        <taxon>Eukaryota</taxon>
        <taxon>Metazoa</taxon>
        <taxon>Ecdysozoa</taxon>
        <taxon>Arthropoda</taxon>
        <taxon>Hexapoda</taxon>
        <taxon>Insecta</taxon>
        <taxon>Pterygota</taxon>
        <taxon>Palaeoptera</taxon>
        <taxon>Ephemeroptera</taxon>
        <taxon>Pisciforma</taxon>
        <taxon>Baetidae</taxon>
        <taxon>Cloeon</taxon>
    </lineage>
</organism>
<evidence type="ECO:0000313" key="2">
    <source>
        <dbReference type="EMBL" id="CAB3387089.1"/>
    </source>
</evidence>
<feature type="compositionally biased region" description="Basic and acidic residues" evidence="1">
    <location>
        <begin position="51"/>
        <end position="61"/>
    </location>
</feature>
<keyword evidence="3" id="KW-1185">Reference proteome</keyword>
<dbReference type="EMBL" id="CADEPI010000535">
    <property type="protein sequence ID" value="CAB3387089.1"/>
    <property type="molecule type" value="Genomic_DNA"/>
</dbReference>
<proteinExistence type="predicted"/>
<name>A0A8S1E0U3_9INSE</name>